<organism evidence="1 2">
    <name type="scientific">Daphnia magna</name>
    <dbReference type="NCBI Taxonomy" id="35525"/>
    <lineage>
        <taxon>Eukaryota</taxon>
        <taxon>Metazoa</taxon>
        <taxon>Ecdysozoa</taxon>
        <taxon>Arthropoda</taxon>
        <taxon>Crustacea</taxon>
        <taxon>Branchiopoda</taxon>
        <taxon>Diplostraca</taxon>
        <taxon>Cladocera</taxon>
        <taxon>Anomopoda</taxon>
        <taxon>Daphniidae</taxon>
        <taxon>Daphnia</taxon>
    </lineage>
</organism>
<evidence type="ECO:0000313" key="2">
    <source>
        <dbReference type="Proteomes" id="UP001234178"/>
    </source>
</evidence>
<keyword evidence="2" id="KW-1185">Reference proteome</keyword>
<evidence type="ECO:0000313" key="1">
    <source>
        <dbReference type="EMBL" id="KAK4008708.1"/>
    </source>
</evidence>
<reference evidence="1 2" key="1">
    <citation type="journal article" date="2023" name="Nucleic Acids Res.">
        <title>The hologenome of Daphnia magna reveals possible DNA methylation and microbiome-mediated evolution of the host genome.</title>
        <authorList>
            <person name="Chaturvedi A."/>
            <person name="Li X."/>
            <person name="Dhandapani V."/>
            <person name="Marshall H."/>
            <person name="Kissane S."/>
            <person name="Cuenca-Cambronero M."/>
            <person name="Asole G."/>
            <person name="Calvet F."/>
            <person name="Ruiz-Romero M."/>
            <person name="Marangio P."/>
            <person name="Guigo R."/>
            <person name="Rago D."/>
            <person name="Mirbahai L."/>
            <person name="Eastwood N."/>
            <person name="Colbourne J.K."/>
            <person name="Zhou J."/>
            <person name="Mallon E."/>
            <person name="Orsini L."/>
        </authorList>
    </citation>
    <scope>NUCLEOTIDE SEQUENCE [LARGE SCALE GENOMIC DNA]</scope>
    <source>
        <strain evidence="1">LRV0_1</strain>
    </source>
</reference>
<sequence length="64" mass="7617">MELKILTRNYKLTARCPHNITTSRDLQENRSYEKKSGLMAFHTRKIKNLSKAYYLRGNPNSTQW</sequence>
<proteinExistence type="predicted"/>
<dbReference type="Proteomes" id="UP001234178">
    <property type="component" value="Unassembled WGS sequence"/>
</dbReference>
<name>A0ABQ9Z732_9CRUS</name>
<accession>A0ABQ9Z732</accession>
<gene>
    <name evidence="1" type="ORF">OUZ56_013841</name>
</gene>
<comment type="caution">
    <text evidence="1">The sequence shown here is derived from an EMBL/GenBank/DDBJ whole genome shotgun (WGS) entry which is preliminary data.</text>
</comment>
<dbReference type="EMBL" id="JAOYFB010000002">
    <property type="protein sequence ID" value="KAK4008708.1"/>
    <property type="molecule type" value="Genomic_DNA"/>
</dbReference>
<protein>
    <submittedName>
        <fullName evidence="1">Uncharacterized protein</fullName>
    </submittedName>
</protein>